<reference evidence="1" key="1">
    <citation type="submission" date="2015-07" db="EMBL/GenBank/DDBJ databases">
        <title>MeaNS - Measles Nucleotide Surveillance Program.</title>
        <authorList>
            <person name="Tran T."/>
            <person name="Druce J."/>
        </authorList>
    </citation>
    <scope>NUCLEOTIDE SEQUENCE</scope>
    <source>
        <strain evidence="1">UCB-OBI-ISO-001</strain>
        <tissue evidence="1">Gonad</tissue>
    </source>
</reference>
<dbReference type="AlphaFoldDB" id="A0A0L8HT02"/>
<proteinExistence type="predicted"/>
<name>A0A0L8HT02_OCTBM</name>
<dbReference type="EMBL" id="KQ417347">
    <property type="protein sequence ID" value="KOF92383.1"/>
    <property type="molecule type" value="Genomic_DNA"/>
</dbReference>
<sequence>MLYFIAVMSHASSSSGGSLPIRTLATRLPQYDGNSTHSSDRIASVEFLIASISVANRTSTVAHLTLYYGCIFYRPQENE</sequence>
<gene>
    <name evidence="1" type="ORF">OCBIM_22006760mg</name>
</gene>
<organism evidence="1">
    <name type="scientific">Octopus bimaculoides</name>
    <name type="common">California two-spotted octopus</name>
    <dbReference type="NCBI Taxonomy" id="37653"/>
    <lineage>
        <taxon>Eukaryota</taxon>
        <taxon>Metazoa</taxon>
        <taxon>Spiralia</taxon>
        <taxon>Lophotrochozoa</taxon>
        <taxon>Mollusca</taxon>
        <taxon>Cephalopoda</taxon>
        <taxon>Coleoidea</taxon>
        <taxon>Octopodiformes</taxon>
        <taxon>Octopoda</taxon>
        <taxon>Incirrata</taxon>
        <taxon>Octopodidae</taxon>
        <taxon>Octopus</taxon>
    </lineage>
</organism>
<accession>A0A0L8HT02</accession>
<evidence type="ECO:0000313" key="1">
    <source>
        <dbReference type="EMBL" id="KOF92383.1"/>
    </source>
</evidence>
<protein>
    <submittedName>
        <fullName evidence="1">Uncharacterized protein</fullName>
    </submittedName>
</protein>